<proteinExistence type="predicted"/>
<dbReference type="InterPro" id="IPR008979">
    <property type="entry name" value="Galactose-bd-like_sf"/>
</dbReference>
<evidence type="ECO:0000313" key="3">
    <source>
        <dbReference type="Proteomes" id="UP001596147"/>
    </source>
</evidence>
<dbReference type="EMBL" id="JBHSMC010000011">
    <property type="protein sequence ID" value="MFC5464854.1"/>
    <property type="molecule type" value="Genomic_DNA"/>
</dbReference>
<dbReference type="SUPFAM" id="SSF49785">
    <property type="entry name" value="Galactose-binding domain-like"/>
    <property type="match status" value="1"/>
</dbReference>
<dbReference type="Proteomes" id="UP001596147">
    <property type="component" value="Unassembled WGS sequence"/>
</dbReference>
<dbReference type="InterPro" id="IPR025442">
    <property type="entry name" value="DUF4185"/>
</dbReference>
<dbReference type="RefSeq" id="WP_382350322.1">
    <property type="nucleotide sequence ID" value="NZ_JBHSMC010000011.1"/>
</dbReference>
<protein>
    <submittedName>
        <fullName evidence="2">DUF4185 domain-containing protein</fullName>
    </submittedName>
</protein>
<dbReference type="Gene3D" id="2.60.120.260">
    <property type="entry name" value="Galactose-binding domain-like"/>
    <property type="match status" value="1"/>
</dbReference>
<keyword evidence="3" id="KW-1185">Reference proteome</keyword>
<gene>
    <name evidence="2" type="ORF">ACFPM4_08815</name>
</gene>
<evidence type="ECO:0000313" key="2">
    <source>
        <dbReference type="EMBL" id="MFC5464854.1"/>
    </source>
</evidence>
<sequence length="482" mass="54122">MLGINSAKKAGDKLSIQKIEIGRDRQTQWMIVDLGGTYPIAKLVLDTDTMDYSTVEYSLDSHHWIEVKIEETDANVRSINFHHVLARYIKISHSMLEAKLDGRDIEIYAGIGLVVEPAPDWTELFHRKEGWSGADGIYSIPFNGCEKQGEADKTKTIFVFGDTFIGSVDRETNERLDFNMINNSIAILDGGKPQEDAIEFRWNTNEAGDPTSYFVPTTEKGVKIDQSYYWLQDGISISGIFYCFPLIISPDSTQPEGFEFKVNGVTCVSAPIGADGPILEQQQQLDTPFYFTADNGKITYFGAGFMANTKEAKVPNPDGYIYIYGLQKWETTKLVVARVLPDQFTEFSLWQVWDGENWTKDIGKATPIASEVSSELSVSPMLGGTLNGKYIVVFQEHSTGNRLGIYVGDSPLGPFETPQYVYYCSESERGDSVYTYNAKAHPHLSEPGELIVSYNVNSSSWKMHEKDGSMYRPRFLKISQLE</sequence>
<feature type="domain" description="F5/8 type C" evidence="1">
    <location>
        <begin position="1"/>
        <end position="110"/>
    </location>
</feature>
<dbReference type="PROSITE" id="PS50022">
    <property type="entry name" value="FA58C_3"/>
    <property type="match status" value="1"/>
</dbReference>
<dbReference type="Pfam" id="PF13810">
    <property type="entry name" value="DUF4185"/>
    <property type="match status" value="1"/>
</dbReference>
<dbReference type="InterPro" id="IPR000421">
    <property type="entry name" value="FA58C"/>
</dbReference>
<reference evidence="3" key="1">
    <citation type="journal article" date="2019" name="Int. J. Syst. Evol. Microbiol.">
        <title>The Global Catalogue of Microorganisms (GCM) 10K type strain sequencing project: providing services to taxonomists for standard genome sequencing and annotation.</title>
        <authorList>
            <consortium name="The Broad Institute Genomics Platform"/>
            <consortium name="The Broad Institute Genome Sequencing Center for Infectious Disease"/>
            <person name="Wu L."/>
            <person name="Ma J."/>
        </authorList>
    </citation>
    <scope>NUCLEOTIDE SEQUENCE [LARGE SCALE GENOMIC DNA]</scope>
    <source>
        <strain evidence="3">CGMCC 1.12237</strain>
    </source>
</reference>
<organism evidence="2 3">
    <name type="scientific">Lederbergia graminis</name>
    <dbReference type="NCBI Taxonomy" id="735518"/>
    <lineage>
        <taxon>Bacteria</taxon>
        <taxon>Bacillati</taxon>
        <taxon>Bacillota</taxon>
        <taxon>Bacilli</taxon>
        <taxon>Bacillales</taxon>
        <taxon>Bacillaceae</taxon>
        <taxon>Lederbergia</taxon>
    </lineage>
</organism>
<comment type="caution">
    <text evidence="2">The sequence shown here is derived from an EMBL/GenBank/DDBJ whole genome shotgun (WGS) entry which is preliminary data.</text>
</comment>
<accession>A0ABW0LG34</accession>
<name>A0ABW0LG34_9BACI</name>
<evidence type="ECO:0000259" key="1">
    <source>
        <dbReference type="PROSITE" id="PS50022"/>
    </source>
</evidence>
<dbReference type="Pfam" id="PF22633">
    <property type="entry name" value="F5_F8_type_C_2"/>
    <property type="match status" value="1"/>
</dbReference>